<reference evidence="9 10" key="1">
    <citation type="submission" date="2024-10" db="EMBL/GenBank/DDBJ databases">
        <title>Updated reference genomes for cyclostephanoid diatoms.</title>
        <authorList>
            <person name="Roberts W.R."/>
            <person name="Alverson A.J."/>
        </authorList>
    </citation>
    <scope>NUCLEOTIDE SEQUENCE [LARGE SCALE GENOMIC DNA]</scope>
    <source>
        <strain evidence="9 10">AJA276-08</strain>
    </source>
</reference>
<feature type="compositionally biased region" description="Basic and acidic residues" evidence="7">
    <location>
        <begin position="387"/>
        <end position="398"/>
    </location>
</feature>
<organism evidence="9 10">
    <name type="scientific">Stephanodiscus triporus</name>
    <dbReference type="NCBI Taxonomy" id="2934178"/>
    <lineage>
        <taxon>Eukaryota</taxon>
        <taxon>Sar</taxon>
        <taxon>Stramenopiles</taxon>
        <taxon>Ochrophyta</taxon>
        <taxon>Bacillariophyta</taxon>
        <taxon>Coscinodiscophyceae</taxon>
        <taxon>Thalassiosirophycidae</taxon>
        <taxon>Stephanodiscales</taxon>
        <taxon>Stephanodiscaceae</taxon>
        <taxon>Stephanodiscus</taxon>
    </lineage>
</organism>
<keyword evidence="5" id="KW-0539">Nucleus</keyword>
<keyword evidence="4" id="KW-0342">GTP-binding</keyword>
<gene>
    <name evidence="9" type="ORF">ACHAW5_010273</name>
</gene>
<protein>
    <recommendedName>
        <fullName evidence="8">OBG-type G domain-containing protein</fullName>
    </recommendedName>
</protein>
<dbReference type="InterPro" id="IPR010674">
    <property type="entry name" value="NOG1_Rossman_fold_dom"/>
</dbReference>
<evidence type="ECO:0000256" key="1">
    <source>
        <dbReference type="ARBA" id="ARBA00004604"/>
    </source>
</evidence>
<keyword evidence="10" id="KW-1185">Reference proteome</keyword>
<evidence type="ECO:0000256" key="6">
    <source>
        <dbReference type="SAM" id="Coils"/>
    </source>
</evidence>
<dbReference type="InterPro" id="IPR031167">
    <property type="entry name" value="G_OBG"/>
</dbReference>
<evidence type="ECO:0000256" key="3">
    <source>
        <dbReference type="ARBA" id="ARBA00022741"/>
    </source>
</evidence>
<dbReference type="Gene3D" id="3.40.50.300">
    <property type="entry name" value="P-loop containing nucleotide triphosphate hydrolases"/>
    <property type="match status" value="1"/>
</dbReference>
<keyword evidence="6" id="KW-0175">Coiled coil</keyword>
<dbReference type="Proteomes" id="UP001530315">
    <property type="component" value="Unassembled WGS sequence"/>
</dbReference>
<comment type="subcellular location">
    <subcellularLocation>
        <location evidence="1">Nucleus</location>
        <location evidence="1">Nucleolus</location>
    </subcellularLocation>
</comment>
<feature type="compositionally biased region" description="Basic residues" evidence="7">
    <location>
        <begin position="667"/>
        <end position="677"/>
    </location>
</feature>
<evidence type="ECO:0000256" key="2">
    <source>
        <dbReference type="ARBA" id="ARBA00022517"/>
    </source>
</evidence>
<dbReference type="InterPro" id="IPR012973">
    <property type="entry name" value="NOG_C"/>
</dbReference>
<dbReference type="CDD" id="cd01897">
    <property type="entry name" value="NOG"/>
    <property type="match status" value="1"/>
</dbReference>
<dbReference type="PROSITE" id="PS51710">
    <property type="entry name" value="G_OBG"/>
    <property type="match status" value="1"/>
</dbReference>
<dbReference type="SUPFAM" id="SSF52540">
    <property type="entry name" value="P-loop containing nucleoside triphosphate hydrolases"/>
    <property type="match status" value="1"/>
</dbReference>
<accession>A0ABD3NXH4</accession>
<dbReference type="FunFam" id="1.20.120.1190:FF:000001">
    <property type="entry name" value="Nucleolar GTP-binding protein 1"/>
    <property type="match status" value="1"/>
</dbReference>
<feature type="compositionally biased region" description="Acidic residues" evidence="7">
    <location>
        <begin position="636"/>
        <end position="654"/>
    </location>
</feature>
<proteinExistence type="predicted"/>
<dbReference type="InterPro" id="IPR027417">
    <property type="entry name" value="P-loop_NTPase"/>
</dbReference>
<comment type="caution">
    <text evidence="9">The sequence shown here is derived from an EMBL/GenBank/DDBJ whole genome shotgun (WGS) entry which is preliminary data.</text>
</comment>
<feature type="domain" description="OBG-type G" evidence="8">
    <location>
        <begin position="169"/>
        <end position="343"/>
    </location>
</feature>
<dbReference type="Gene3D" id="1.20.120.1190">
    <property type="match status" value="1"/>
</dbReference>
<dbReference type="GO" id="GO:0005730">
    <property type="term" value="C:nucleolus"/>
    <property type="evidence" value="ECO:0007669"/>
    <property type="project" value="UniProtKB-SubCell"/>
</dbReference>
<dbReference type="Pfam" id="PF06858">
    <property type="entry name" value="NOG1"/>
    <property type="match status" value="1"/>
</dbReference>
<dbReference type="AlphaFoldDB" id="A0ABD3NXH4"/>
<feature type="coiled-coil region" evidence="6">
    <location>
        <begin position="503"/>
        <end position="532"/>
    </location>
</feature>
<feature type="compositionally biased region" description="Acidic residues" evidence="7">
    <location>
        <begin position="414"/>
        <end position="437"/>
    </location>
</feature>
<evidence type="ECO:0000256" key="4">
    <source>
        <dbReference type="ARBA" id="ARBA00023134"/>
    </source>
</evidence>
<feature type="compositionally biased region" description="Basic and acidic residues" evidence="7">
    <location>
        <begin position="611"/>
        <end position="635"/>
    </location>
</feature>
<dbReference type="EMBL" id="JALLAZ020001126">
    <property type="protein sequence ID" value="KAL3780188.1"/>
    <property type="molecule type" value="Genomic_DNA"/>
</dbReference>
<dbReference type="InterPro" id="IPR006073">
    <property type="entry name" value="GTP-bd"/>
</dbReference>
<feature type="compositionally biased region" description="Basic and acidic residues" evidence="7">
    <location>
        <begin position="572"/>
        <end position="597"/>
    </location>
</feature>
<dbReference type="GO" id="GO:0005525">
    <property type="term" value="F:GTP binding"/>
    <property type="evidence" value="ECO:0007669"/>
    <property type="project" value="UniProtKB-KW"/>
</dbReference>
<evidence type="ECO:0000313" key="9">
    <source>
        <dbReference type="EMBL" id="KAL3780188.1"/>
    </source>
</evidence>
<evidence type="ECO:0000256" key="5">
    <source>
        <dbReference type="ARBA" id="ARBA00023242"/>
    </source>
</evidence>
<dbReference type="Pfam" id="PF08155">
    <property type="entry name" value="NOGCT"/>
    <property type="match status" value="1"/>
</dbReference>
<dbReference type="InterPro" id="IPR041623">
    <property type="entry name" value="NOG1_N"/>
</dbReference>
<name>A0ABD3NXH4_9STRA</name>
<dbReference type="FunFam" id="3.40.50.300:FF:000496">
    <property type="entry name" value="Nucleolar GTP-binding protein 1"/>
    <property type="match status" value="1"/>
</dbReference>
<keyword evidence="3" id="KW-0547">Nucleotide-binding</keyword>
<feature type="compositionally biased region" description="Basic and acidic residues" evidence="7">
    <location>
        <begin position="678"/>
        <end position="688"/>
    </location>
</feature>
<dbReference type="PANTHER" id="PTHR45759">
    <property type="entry name" value="NUCLEOLAR GTP-BINDING PROTEIN 1"/>
    <property type="match status" value="1"/>
</dbReference>
<feature type="region of interest" description="Disordered" evidence="7">
    <location>
        <begin position="387"/>
        <end position="452"/>
    </location>
</feature>
<keyword evidence="2" id="KW-0690">Ribosome biogenesis</keyword>
<dbReference type="Pfam" id="PF17835">
    <property type="entry name" value="NOG1_N"/>
    <property type="match status" value="1"/>
</dbReference>
<evidence type="ECO:0000256" key="7">
    <source>
        <dbReference type="SAM" id="MobiDB-lite"/>
    </source>
</evidence>
<feature type="region of interest" description="Disordered" evidence="7">
    <location>
        <begin position="561"/>
        <end position="710"/>
    </location>
</feature>
<sequence>MPVYNFKTMAPVPSASDLVDIVLTRTQRKTPTVVHPGYKITRIRNFYMRKIKFTQQTISERLTAMLSDFPRLSDIHPFYSDLCNTLYDRDHYKLALGQINTARQLVDAVARDMIRMVKYGDSLYRCKCLKRAALGRMCTILKRQKASLSYLEEVRKHMSRLPALDPNTRTLLLCGLPNVGKSSFMNKITRANVDVQPYAFTTKSLFVGHTDYRYLRWQVIDTPGILDHPLEQRNTIEMQAITALAHLTCSVLYFMDVSEQCGFSIEQQCNLFRSISPLFANKQLVVVVNKIDAQPYEALEKEKRDMIERLVKEGGSNTTMLQMSNVSEVGVSSVKNHACDKLLASRVDSRVSTNKAESVMNRLQVFYPTARDGVKREAFIPESVLRERERASAEGGERKKTRKSRIGYAPTKDDVDDDDEEEEEGGDETPAESDDEMMVGNGGGGVGDGGRRKKTARELMWENGGPGVWAPDYREQYDLLDPEWRFDAIPQILDGKNIADYFDPDIEEKLRLLEEEEDRLQAEYEAADMERTDGDDDRLNEMESAQVAEIRERVKIARAFKDRSGGRNRPALPREIRGRVKDCHDDDAKLKADAIERRLKKVGVDASAMLERGRKREREGPREKRRQSRDARGADAEMEDVAAAGEEDDDDEDGGNSMKVDGDGRSRSKGAIKRHRKEREESARREQSMTRSHSRPREPSQMGLKDESMAKVARMVEKKGQRKWFGGSGEGDHTKSVHLVKWCNTGKKRNGTHYSR</sequence>
<evidence type="ECO:0000259" key="8">
    <source>
        <dbReference type="PROSITE" id="PS51710"/>
    </source>
</evidence>
<dbReference type="GO" id="GO:0042254">
    <property type="term" value="P:ribosome biogenesis"/>
    <property type="evidence" value="ECO:0007669"/>
    <property type="project" value="UniProtKB-KW"/>
</dbReference>
<dbReference type="PRINTS" id="PR00326">
    <property type="entry name" value="GTP1OBG"/>
</dbReference>
<evidence type="ECO:0000313" key="10">
    <source>
        <dbReference type="Proteomes" id="UP001530315"/>
    </source>
</evidence>